<name>A0AAV9V116_9PEZI</name>
<dbReference type="GO" id="GO:0043130">
    <property type="term" value="F:ubiquitin binding"/>
    <property type="evidence" value="ECO:0007669"/>
    <property type="project" value="InterPro"/>
</dbReference>
<dbReference type="Proteomes" id="UP001375240">
    <property type="component" value="Unassembled WGS sequence"/>
</dbReference>
<organism evidence="4 5">
    <name type="scientific">Orbilia brochopaga</name>
    <dbReference type="NCBI Taxonomy" id="3140254"/>
    <lineage>
        <taxon>Eukaryota</taxon>
        <taxon>Fungi</taxon>
        <taxon>Dikarya</taxon>
        <taxon>Ascomycota</taxon>
        <taxon>Pezizomycotina</taxon>
        <taxon>Orbiliomycetes</taxon>
        <taxon>Orbiliales</taxon>
        <taxon>Orbiliaceae</taxon>
        <taxon>Orbilia</taxon>
    </lineage>
</organism>
<evidence type="ECO:0000256" key="2">
    <source>
        <dbReference type="SAM" id="Phobius"/>
    </source>
</evidence>
<feature type="region of interest" description="Disordered" evidence="1">
    <location>
        <begin position="171"/>
        <end position="192"/>
    </location>
</feature>
<sequence>MSLDADDLAGSSPSPSSSPSLSQLIFCALVVLLVYRYVISSPQPQDAGASSHTRPTRTTNRAVPADAIEALRAMFPQVSAAAISWDLERNGGNLEATTEKILTEGSLPEPPASFARAPRREAISPASTSTQPRSGGVARATVTSTASSSTPKLSGHSDLISRYNLQSRLETAQPGKLRPAEQGSSINKNDKSSLILRGQERRDAMIIEARKKMETMLSKR</sequence>
<dbReference type="SUPFAM" id="SSF46934">
    <property type="entry name" value="UBA-like"/>
    <property type="match status" value="1"/>
</dbReference>
<evidence type="ECO:0000313" key="5">
    <source>
        <dbReference type="Proteomes" id="UP001375240"/>
    </source>
</evidence>
<dbReference type="InterPro" id="IPR003892">
    <property type="entry name" value="CUE"/>
</dbReference>
<proteinExistence type="predicted"/>
<dbReference type="AlphaFoldDB" id="A0AAV9V116"/>
<feature type="transmembrane region" description="Helical" evidence="2">
    <location>
        <begin position="20"/>
        <end position="38"/>
    </location>
</feature>
<evidence type="ECO:0000259" key="3">
    <source>
        <dbReference type="PROSITE" id="PS51140"/>
    </source>
</evidence>
<feature type="compositionally biased region" description="Low complexity" evidence="1">
    <location>
        <begin position="137"/>
        <end position="150"/>
    </location>
</feature>
<feature type="domain" description="CUE" evidence="3">
    <location>
        <begin position="63"/>
        <end position="106"/>
    </location>
</feature>
<gene>
    <name evidence="4" type="ORF">TWF696_005227</name>
</gene>
<dbReference type="Gene3D" id="1.10.8.10">
    <property type="entry name" value="DNA helicase RuvA subunit, C-terminal domain"/>
    <property type="match status" value="1"/>
</dbReference>
<feature type="region of interest" description="Disordered" evidence="1">
    <location>
        <begin position="1"/>
        <end position="20"/>
    </location>
</feature>
<keyword evidence="5" id="KW-1185">Reference proteome</keyword>
<comment type="caution">
    <text evidence="4">The sequence shown here is derived from an EMBL/GenBank/DDBJ whole genome shotgun (WGS) entry which is preliminary data.</text>
</comment>
<dbReference type="SMART" id="SM00546">
    <property type="entry name" value="CUE"/>
    <property type="match status" value="1"/>
</dbReference>
<dbReference type="InterPro" id="IPR009060">
    <property type="entry name" value="UBA-like_sf"/>
</dbReference>
<accession>A0AAV9V116</accession>
<dbReference type="EMBL" id="JAVHNQ010000003">
    <property type="protein sequence ID" value="KAK6353250.1"/>
    <property type="molecule type" value="Genomic_DNA"/>
</dbReference>
<dbReference type="PROSITE" id="PS51140">
    <property type="entry name" value="CUE"/>
    <property type="match status" value="1"/>
</dbReference>
<dbReference type="Pfam" id="PF02845">
    <property type="entry name" value="CUE"/>
    <property type="match status" value="1"/>
</dbReference>
<protein>
    <recommendedName>
        <fullName evidence="3">CUE domain-containing protein</fullName>
    </recommendedName>
</protein>
<evidence type="ECO:0000256" key="1">
    <source>
        <dbReference type="SAM" id="MobiDB-lite"/>
    </source>
</evidence>
<keyword evidence="2" id="KW-1133">Transmembrane helix</keyword>
<feature type="region of interest" description="Disordered" evidence="1">
    <location>
        <begin position="99"/>
        <end position="157"/>
    </location>
</feature>
<reference evidence="4 5" key="1">
    <citation type="submission" date="2019-10" db="EMBL/GenBank/DDBJ databases">
        <authorList>
            <person name="Palmer J.M."/>
        </authorList>
    </citation>
    <scope>NUCLEOTIDE SEQUENCE [LARGE SCALE GENOMIC DNA]</scope>
    <source>
        <strain evidence="4 5">TWF696</strain>
    </source>
</reference>
<keyword evidence="2" id="KW-0472">Membrane</keyword>
<evidence type="ECO:0000313" key="4">
    <source>
        <dbReference type="EMBL" id="KAK6353250.1"/>
    </source>
</evidence>
<dbReference type="CDD" id="cd14424">
    <property type="entry name" value="CUE_Cue1p_like"/>
    <property type="match status" value="1"/>
</dbReference>
<keyword evidence="2" id="KW-0812">Transmembrane</keyword>
<feature type="compositionally biased region" description="Low complexity" evidence="1">
    <location>
        <begin position="8"/>
        <end position="20"/>
    </location>
</feature>